<comment type="caution">
    <text evidence="1">The sequence shown here is derived from an EMBL/GenBank/DDBJ whole genome shotgun (WGS) entry which is preliminary data.</text>
</comment>
<protein>
    <submittedName>
        <fullName evidence="1">Uncharacterized protein</fullName>
    </submittedName>
</protein>
<dbReference type="Proteomes" id="UP001054837">
    <property type="component" value="Unassembled WGS sequence"/>
</dbReference>
<name>A0AAV4QDX3_9ARAC</name>
<proteinExistence type="predicted"/>
<gene>
    <name evidence="1" type="ORF">CDAR_123281</name>
</gene>
<organism evidence="1 2">
    <name type="scientific">Caerostris darwini</name>
    <dbReference type="NCBI Taxonomy" id="1538125"/>
    <lineage>
        <taxon>Eukaryota</taxon>
        <taxon>Metazoa</taxon>
        <taxon>Ecdysozoa</taxon>
        <taxon>Arthropoda</taxon>
        <taxon>Chelicerata</taxon>
        <taxon>Arachnida</taxon>
        <taxon>Araneae</taxon>
        <taxon>Araneomorphae</taxon>
        <taxon>Entelegynae</taxon>
        <taxon>Araneoidea</taxon>
        <taxon>Araneidae</taxon>
        <taxon>Caerostris</taxon>
    </lineage>
</organism>
<sequence length="151" mass="17634">MIVWPNEEELHPFAKIVKEQELQDLVCCQGVMWIFIIERLYLWGGISEQDSRPNKSHDVAPIWNDEHFTNRLRKWLAFLASACHGLIVSQAWGQEHSVLTISTFGTHQKFLLLFLLSRMKTRKFGNRRVRQVTNEDTESCFDFIAAGQNSR</sequence>
<accession>A0AAV4QDX3</accession>
<evidence type="ECO:0000313" key="1">
    <source>
        <dbReference type="EMBL" id="GIY06944.1"/>
    </source>
</evidence>
<keyword evidence="2" id="KW-1185">Reference proteome</keyword>
<evidence type="ECO:0000313" key="2">
    <source>
        <dbReference type="Proteomes" id="UP001054837"/>
    </source>
</evidence>
<dbReference type="AlphaFoldDB" id="A0AAV4QDX3"/>
<reference evidence="1 2" key="1">
    <citation type="submission" date="2021-06" db="EMBL/GenBank/DDBJ databases">
        <title>Caerostris darwini draft genome.</title>
        <authorList>
            <person name="Kono N."/>
            <person name="Arakawa K."/>
        </authorList>
    </citation>
    <scope>NUCLEOTIDE SEQUENCE [LARGE SCALE GENOMIC DNA]</scope>
</reference>
<dbReference type="EMBL" id="BPLQ01004275">
    <property type="protein sequence ID" value="GIY06944.1"/>
    <property type="molecule type" value="Genomic_DNA"/>
</dbReference>